<dbReference type="InterPro" id="IPR050090">
    <property type="entry name" value="Tyrosine_recombinase_XerCD"/>
</dbReference>
<dbReference type="RefSeq" id="WP_056955599.1">
    <property type="nucleotide sequence ID" value="NZ_AZFK01000087.1"/>
</dbReference>
<dbReference type="Proteomes" id="UP000050816">
    <property type="component" value="Unassembled WGS sequence"/>
</dbReference>
<dbReference type="AlphaFoldDB" id="A0A0R1U3E8"/>
<dbReference type="PATRIC" id="fig|1423760.3.peg.968"/>
<dbReference type="InterPro" id="IPR002104">
    <property type="entry name" value="Integrase_catalytic"/>
</dbReference>
<evidence type="ECO:0000313" key="5">
    <source>
        <dbReference type="EMBL" id="KRL87831.1"/>
    </source>
</evidence>
<keyword evidence="2" id="KW-0238">DNA-binding</keyword>
<comment type="similarity">
    <text evidence="1">Belongs to the 'phage' integrase family.</text>
</comment>
<dbReference type="SUPFAM" id="SSF56349">
    <property type="entry name" value="DNA breaking-rejoining enzymes"/>
    <property type="match status" value="1"/>
</dbReference>
<comment type="caution">
    <text evidence="5">The sequence shown here is derived from an EMBL/GenBank/DDBJ whole genome shotgun (WGS) entry which is preliminary data.</text>
</comment>
<evidence type="ECO:0000256" key="1">
    <source>
        <dbReference type="ARBA" id="ARBA00008857"/>
    </source>
</evidence>
<organism evidence="5 6">
    <name type="scientific">Limosilactobacillus ingluviei DSM 15946</name>
    <dbReference type="NCBI Taxonomy" id="1423760"/>
    <lineage>
        <taxon>Bacteria</taxon>
        <taxon>Bacillati</taxon>
        <taxon>Bacillota</taxon>
        <taxon>Bacilli</taxon>
        <taxon>Lactobacillales</taxon>
        <taxon>Lactobacillaceae</taxon>
        <taxon>Limosilactobacillus</taxon>
    </lineage>
</organism>
<dbReference type="GO" id="GO:0006310">
    <property type="term" value="P:DNA recombination"/>
    <property type="evidence" value="ECO:0007669"/>
    <property type="project" value="UniProtKB-KW"/>
</dbReference>
<dbReference type="PROSITE" id="PS51898">
    <property type="entry name" value="TYR_RECOMBINASE"/>
    <property type="match status" value="1"/>
</dbReference>
<keyword evidence="3" id="KW-0233">DNA recombination</keyword>
<evidence type="ECO:0000313" key="6">
    <source>
        <dbReference type="Proteomes" id="UP000050816"/>
    </source>
</evidence>
<evidence type="ECO:0000256" key="3">
    <source>
        <dbReference type="ARBA" id="ARBA00023172"/>
    </source>
</evidence>
<accession>A0A0R1U3E8</accession>
<feature type="domain" description="Tyr recombinase" evidence="4">
    <location>
        <begin position="177"/>
        <end position="371"/>
    </location>
</feature>
<dbReference type="Gene3D" id="1.10.443.10">
    <property type="entry name" value="Intergrase catalytic core"/>
    <property type="match status" value="1"/>
</dbReference>
<protein>
    <submittedName>
        <fullName evidence="5">Integrase family protein</fullName>
    </submittedName>
</protein>
<dbReference type="CDD" id="cd01189">
    <property type="entry name" value="INT_ICEBs1_C_like"/>
    <property type="match status" value="1"/>
</dbReference>
<dbReference type="Pfam" id="PF00589">
    <property type="entry name" value="Phage_integrase"/>
    <property type="match status" value="1"/>
</dbReference>
<name>A0A0R1U3E8_9LACO</name>
<evidence type="ECO:0000256" key="2">
    <source>
        <dbReference type="ARBA" id="ARBA00023125"/>
    </source>
</evidence>
<dbReference type="PANTHER" id="PTHR30349:SF41">
    <property type="entry name" value="INTEGRASE_RECOMBINASE PROTEIN MJ0367-RELATED"/>
    <property type="match status" value="1"/>
</dbReference>
<dbReference type="PANTHER" id="PTHR30349">
    <property type="entry name" value="PHAGE INTEGRASE-RELATED"/>
    <property type="match status" value="1"/>
</dbReference>
<dbReference type="InterPro" id="IPR011010">
    <property type="entry name" value="DNA_brk_join_enz"/>
</dbReference>
<dbReference type="GO" id="GO:0015074">
    <property type="term" value="P:DNA integration"/>
    <property type="evidence" value="ECO:0007669"/>
    <property type="project" value="InterPro"/>
</dbReference>
<gene>
    <name evidence="5" type="ORF">FC43_GL000937</name>
</gene>
<reference evidence="5 6" key="1">
    <citation type="journal article" date="2015" name="Genome Announc.">
        <title>Expanding the biotechnology potential of lactobacilli through comparative genomics of 213 strains and associated genera.</title>
        <authorList>
            <person name="Sun Z."/>
            <person name="Harris H.M."/>
            <person name="McCann A."/>
            <person name="Guo C."/>
            <person name="Argimon S."/>
            <person name="Zhang W."/>
            <person name="Yang X."/>
            <person name="Jeffery I.B."/>
            <person name="Cooney J.C."/>
            <person name="Kagawa T.F."/>
            <person name="Liu W."/>
            <person name="Song Y."/>
            <person name="Salvetti E."/>
            <person name="Wrobel A."/>
            <person name="Rasinkangas P."/>
            <person name="Parkhill J."/>
            <person name="Rea M.C."/>
            <person name="O'Sullivan O."/>
            <person name="Ritari J."/>
            <person name="Douillard F.P."/>
            <person name="Paul Ross R."/>
            <person name="Yang R."/>
            <person name="Briner A.E."/>
            <person name="Felis G.E."/>
            <person name="de Vos W.M."/>
            <person name="Barrangou R."/>
            <person name="Klaenhammer T.R."/>
            <person name="Caufield P.W."/>
            <person name="Cui Y."/>
            <person name="Zhang H."/>
            <person name="O'Toole P.W."/>
        </authorList>
    </citation>
    <scope>NUCLEOTIDE SEQUENCE [LARGE SCALE GENOMIC DNA]</scope>
    <source>
        <strain evidence="5 6">DSM 15946</strain>
    </source>
</reference>
<proteinExistence type="inferred from homology"/>
<evidence type="ECO:0000259" key="4">
    <source>
        <dbReference type="PROSITE" id="PS51898"/>
    </source>
</evidence>
<dbReference type="EMBL" id="AZFK01000087">
    <property type="protein sequence ID" value="KRL87831.1"/>
    <property type="molecule type" value="Genomic_DNA"/>
</dbReference>
<dbReference type="Gene3D" id="1.10.150.130">
    <property type="match status" value="1"/>
</dbReference>
<dbReference type="InterPro" id="IPR010998">
    <property type="entry name" value="Integrase_recombinase_N"/>
</dbReference>
<dbReference type="GO" id="GO:0003677">
    <property type="term" value="F:DNA binding"/>
    <property type="evidence" value="ECO:0007669"/>
    <property type="project" value="UniProtKB-KW"/>
</dbReference>
<dbReference type="InterPro" id="IPR013762">
    <property type="entry name" value="Integrase-like_cat_sf"/>
</dbReference>
<sequence>MLRIEPLSNGRVKLVKDYKDPLTGGRKRLSKTVNKATRQVQKQVELLLDQRFEREVELSTLNNPHKTLGELIDEWLVIRKERLKPSTYRSQITAVRQVRSGIGNNALLIQLNRQFLVRYLDDQLYKYGKLNSNVKKQFMVLNLMLKYAVQVGYLNDNPAPDYGSISWKKEHKTERQTYPKFLDSDELDRLLTYLRSKDPFIADFCELLYLTGMRFGEAASLQPKNFYTVDNHTYAKIIGTLDYSRINRQKATKSDTPKTEASFRSIRLSSRALEICNKYRVDKRNAEYLFLRHGYPLSATLVDYHLSKAEKELKIKKRVSTHTFRHTHISKLAELGVPLYVIQDRVGHADEKITKEIYLHVTNKSREQAEDKIELL</sequence>